<accession>A0A7V5LZN0</accession>
<name>A0A7V5LZN0_UNCAE</name>
<organism evidence="1">
    <name type="scientific">Aerophobetes bacterium</name>
    <dbReference type="NCBI Taxonomy" id="2030807"/>
    <lineage>
        <taxon>Bacteria</taxon>
        <taxon>Candidatus Aerophobota</taxon>
    </lineage>
</organism>
<gene>
    <name evidence="1" type="ORF">ENL39_00620</name>
</gene>
<sequence>MNYKDFQAEIRGLNSLLNLTEDSIRVYPVKPSRGHIEIKLSPLTGTIDINIDENWQIGKDSLLCSYLSKGYHEHPLLEMGRDLLFHNFAHSQICPASFEVHHKLMNVVAKALKEKGKSSYTGYVCHAFEDIVVNSWCKLNLPHFKGMVIFFYDQLASSRESFSGKNFLKKFARAFNTGPRISSFYEIFIQVNLSLWGEEDDFYLLKKFFTQKKEVEDAKTRIINLFGLKDSVELQDTVEVLSDSSRWEIFAREFSLLVADFLEEEKKIELSCENFFEKQITENRNVRKKIVRRMYEKSKEKPDYIESIEVTKTLYEMLAPEIPIQVATEKKGRAFPVVPFDFEPFDPQIHSREDIDLGGVLVDAESPFLPLINFRVPRYHYDISIPYRSERKGAFPDICFLIDTSASMADDVENKIAIPTVSMIRQMIRSRFYFGEGKCSWSDKSKYHHVLLGFNGAIKWLTSQGIAPYIHYNVITFSRNTLTSGWREYYELDECKKIAYLPQFDTTIIDHRVIESQLLKKKEPFILIILSDGEIFNWDESTKAYSPHRLRDFIRGVKPVKPLFRKIVEKNMVSHIQISEGDFKPRISTLTCRDLAQWGAEIYRVNDINTLESLMIKITGKIMSPYLQDLYEG</sequence>
<reference evidence="1" key="1">
    <citation type="journal article" date="2020" name="mSystems">
        <title>Genome- and Community-Level Interaction Insights into Carbon Utilization and Element Cycling Functions of Hydrothermarchaeota in Hydrothermal Sediment.</title>
        <authorList>
            <person name="Zhou Z."/>
            <person name="Liu Y."/>
            <person name="Xu W."/>
            <person name="Pan J."/>
            <person name="Luo Z.H."/>
            <person name="Li M."/>
        </authorList>
    </citation>
    <scope>NUCLEOTIDE SEQUENCE [LARGE SCALE GENOMIC DNA]</scope>
    <source>
        <strain evidence="1">HyVt-92</strain>
    </source>
</reference>
<comment type="caution">
    <text evidence="1">The sequence shown here is derived from an EMBL/GenBank/DDBJ whole genome shotgun (WGS) entry which is preliminary data.</text>
</comment>
<dbReference type="EMBL" id="DRTT01000014">
    <property type="protein sequence ID" value="HHF97979.1"/>
    <property type="molecule type" value="Genomic_DNA"/>
</dbReference>
<proteinExistence type="predicted"/>
<dbReference type="Proteomes" id="UP000886070">
    <property type="component" value="Unassembled WGS sequence"/>
</dbReference>
<evidence type="ECO:0000313" key="1">
    <source>
        <dbReference type="EMBL" id="HHF97979.1"/>
    </source>
</evidence>
<dbReference type="AlphaFoldDB" id="A0A7V5LZN0"/>
<evidence type="ECO:0008006" key="2">
    <source>
        <dbReference type="Google" id="ProtNLM"/>
    </source>
</evidence>
<protein>
    <recommendedName>
        <fullName evidence="2">VWA domain-containing protein</fullName>
    </recommendedName>
</protein>